<protein>
    <submittedName>
        <fullName evidence="2">Alpha/beta hydrolase</fullName>
    </submittedName>
</protein>
<comment type="caution">
    <text evidence="2">The sequence shown here is derived from an EMBL/GenBank/DDBJ whole genome shotgun (WGS) entry which is preliminary data.</text>
</comment>
<sequence>MVTTQWTYDHVVLTPADPDGTGLVFLAGAKVDPLAYADKLSGIAAAGTTVVIVRPVLNFAIAEFRPLEAFTSLAPTVEQWFVGGHSLGGVKACQYAGDPAVSGLVLFASYCAGDESGLGKPVLSLSGENDGLSTPAKIDASRDALPSDTVFVQLPGAAHAQFGDYGLQPGDGTATTTDAVVRSQITAAVTDLIRTSAAPD</sequence>
<keyword evidence="3" id="KW-1185">Reference proteome</keyword>
<evidence type="ECO:0000313" key="3">
    <source>
        <dbReference type="Proteomes" id="UP001165587"/>
    </source>
</evidence>
<dbReference type="EMBL" id="JANLCK010000002">
    <property type="protein sequence ID" value="MCS5725111.1"/>
    <property type="molecule type" value="Genomic_DNA"/>
</dbReference>
<dbReference type="InterPro" id="IPR029059">
    <property type="entry name" value="AB_hydrolase_5"/>
</dbReference>
<dbReference type="Gene3D" id="3.40.50.1820">
    <property type="entry name" value="alpha/beta hydrolase"/>
    <property type="match status" value="1"/>
</dbReference>
<reference evidence="2" key="1">
    <citation type="submission" date="2022-08" db="EMBL/GenBank/DDBJ databases">
        <authorList>
            <person name="Deng Y."/>
            <person name="Han X.-F."/>
            <person name="Zhang Y.-Q."/>
        </authorList>
    </citation>
    <scope>NUCLEOTIDE SEQUENCE</scope>
    <source>
        <strain evidence="2">CPCC 203407</strain>
    </source>
</reference>
<organism evidence="2 3">
    <name type="scientific">Herbiconiux oxytropis</name>
    <dbReference type="NCBI Taxonomy" id="2970915"/>
    <lineage>
        <taxon>Bacteria</taxon>
        <taxon>Bacillati</taxon>
        <taxon>Actinomycetota</taxon>
        <taxon>Actinomycetes</taxon>
        <taxon>Micrococcales</taxon>
        <taxon>Microbacteriaceae</taxon>
        <taxon>Herbiconiux</taxon>
    </lineage>
</organism>
<dbReference type="InterPro" id="IPR029058">
    <property type="entry name" value="AB_hydrolase_fold"/>
</dbReference>
<dbReference type="GO" id="GO:0016787">
    <property type="term" value="F:hydrolase activity"/>
    <property type="evidence" value="ECO:0007669"/>
    <property type="project" value="UniProtKB-KW"/>
</dbReference>
<evidence type="ECO:0000259" key="1">
    <source>
        <dbReference type="Pfam" id="PF12695"/>
    </source>
</evidence>
<keyword evidence="2" id="KW-0378">Hydrolase</keyword>
<dbReference type="Proteomes" id="UP001165587">
    <property type="component" value="Unassembled WGS sequence"/>
</dbReference>
<dbReference type="SUPFAM" id="SSF53474">
    <property type="entry name" value="alpha/beta-Hydrolases"/>
    <property type="match status" value="1"/>
</dbReference>
<dbReference type="Pfam" id="PF12695">
    <property type="entry name" value="Abhydrolase_5"/>
    <property type="match status" value="1"/>
</dbReference>
<dbReference type="RefSeq" id="WP_259525588.1">
    <property type="nucleotide sequence ID" value="NZ_JANLCK010000002.1"/>
</dbReference>
<feature type="domain" description="Alpha/beta hydrolase fold-5" evidence="1">
    <location>
        <begin position="23"/>
        <end position="178"/>
    </location>
</feature>
<name>A0AA41XHK7_9MICO</name>
<proteinExistence type="predicted"/>
<accession>A0AA41XHK7</accession>
<gene>
    <name evidence="2" type="ORF">N1028_04295</name>
</gene>
<dbReference type="AlphaFoldDB" id="A0AA41XHK7"/>
<evidence type="ECO:0000313" key="2">
    <source>
        <dbReference type="EMBL" id="MCS5725111.1"/>
    </source>
</evidence>